<protein>
    <submittedName>
        <fullName evidence="2">Uncharacterized protein</fullName>
    </submittedName>
</protein>
<feature type="region of interest" description="Disordered" evidence="1">
    <location>
        <begin position="981"/>
        <end position="1022"/>
    </location>
</feature>
<evidence type="ECO:0000313" key="2">
    <source>
        <dbReference type="EMBL" id="AYV82382.1"/>
    </source>
</evidence>
<proteinExistence type="predicted"/>
<feature type="non-terminal residue" evidence="2">
    <location>
        <position position="1219"/>
    </location>
</feature>
<evidence type="ECO:0000256" key="1">
    <source>
        <dbReference type="SAM" id="MobiDB-lite"/>
    </source>
</evidence>
<gene>
    <name evidence="2" type="ORF">Homavirus41_1</name>
</gene>
<feature type="compositionally biased region" description="Basic and acidic residues" evidence="1">
    <location>
        <begin position="981"/>
        <end position="1019"/>
    </location>
</feature>
<sequence length="1219" mass="143786">KKDVYLILETTEKEKGDYTFIDIVVPKTDFVDFNSIETVLSKEDVDNGLAYDIYELILQHDELDKIKEITPDDKILRLINNHILIPIVDDFLLYHKDTEKYEKVTNVQIKKKKEDTKLRYIISKIDTTSEFYSETTKKNPELKKNIEKYFHLPLSDRKAILVNNTEELKIINKLHNQGRSSIENNEFYNDLLTYRQYPYINFKDFANYGIIANMTQTVDAVRSVIFEKQSTKENNKSIQLRVGSSGQQLNIVGFIIPTNMKSLYCLDYNNLYDVRQMGYNGKKFENGYTGILKFIKHSLLTNKKFKPSVYWLLDPAKDTIKLDSYEQIGKLTNQENLKVLISKLYDDIVVAIYNKILGKINNKKSITFYEFEYMLNSYNNKLVELSKDSVYYDNLNNIVTYEKYSKTKKEYDINEDTFPGLYGDVIKIPSYNETHNKSDYEIWINVAKKDEAISRKLLDDEGAEMYGAICQHNITWDNLTALRKKNPNKFNELLVEFIYQYIIQNNEDDFICKSCGTLINLKKYVLDGAFDDEGRYTTFSTPMQIPIEDIPEYEKYKPSIRNIDKIIERLASISNLHFLLEKTVRQKNPIKLRIIKDGIDTIILHNKNLQNIYKERSEKTIGKYGISKELTNLFVFELDNNIFIYSSKDKDHYKAIKRNNILAYLIFLISIELTDTQIIYMGGDKLCNFYTFSKIGYKLFDGINIIKNNQNKIVPIQKYKVLCYVLFYISCLVTKYNMWYTDQDEDKQKTKKFNPLIQKIVIHTVIDLINSILEISASKKKKQYLYNILSVKFFQKLGTVFKNDIVLQKLKQIHERKVVTEGTVKKFVTVKVKPIILSPQYEPGDYNGVNIWSTNKVAKYFIALKKKIFRKEYHISNLTNCDDGKFHDWVTKGKTMECTRCKQTLDTSKHNPSLTYNIVQNYRYEQIRKYAEKYCKNGELHDFIYNTEQSCNICKKCEQIDTAKFSNKELDELDKKIVAMKEGKERKGDKERKEGKERKGDKEGKEGKYEKSEDKTKNKDKQHKYYSKKLIDELKSSYGKSKTHKEDFYNHIKLFINNIENAIGSDVNINAENIFVRYDAYIIDHDHNGYRLDKPLIITDKDDKIQYKKNHPFFKKDVIYYTNNQLQIDVFYNAISLLLLGYKERNKDFLYSKNTDVYMKVNYSITNRLRLMGYRAKSIMVDTYIKKYNIDLTNEKNAYYVQYILKDIISDVSRQRILN</sequence>
<feature type="non-terminal residue" evidence="2">
    <location>
        <position position="1"/>
    </location>
</feature>
<accession>A0A3G5A5T2</accession>
<organism evidence="2">
    <name type="scientific">Homavirus sp</name>
    <dbReference type="NCBI Taxonomy" id="2487769"/>
    <lineage>
        <taxon>Viruses</taxon>
        <taxon>Varidnaviria</taxon>
        <taxon>Bamfordvirae</taxon>
        <taxon>Nucleocytoviricota</taxon>
        <taxon>Megaviricetes</taxon>
        <taxon>Imitervirales</taxon>
        <taxon>Mimiviridae</taxon>
        <taxon>Klosneuvirinae</taxon>
    </lineage>
</organism>
<reference evidence="2" key="1">
    <citation type="submission" date="2018-10" db="EMBL/GenBank/DDBJ databases">
        <title>Hidden diversity of soil giant viruses.</title>
        <authorList>
            <person name="Schulz F."/>
            <person name="Alteio L."/>
            <person name="Goudeau D."/>
            <person name="Ryan E.M."/>
            <person name="Malmstrom R.R."/>
            <person name="Blanchard J."/>
            <person name="Woyke T."/>
        </authorList>
    </citation>
    <scope>NUCLEOTIDE SEQUENCE</scope>
    <source>
        <strain evidence="2">HOV1</strain>
    </source>
</reference>
<dbReference type="EMBL" id="MK072372">
    <property type="protein sequence ID" value="AYV82382.1"/>
    <property type="molecule type" value="Genomic_DNA"/>
</dbReference>
<name>A0A3G5A5T2_9VIRU</name>